<proteinExistence type="predicted"/>
<dbReference type="GeneID" id="30962327"/>
<dbReference type="EMBL" id="KV454535">
    <property type="protein sequence ID" value="ODV57791.1"/>
    <property type="molecule type" value="Genomic_DNA"/>
</dbReference>
<evidence type="ECO:0000313" key="2">
    <source>
        <dbReference type="Proteomes" id="UP000095038"/>
    </source>
</evidence>
<keyword evidence="2" id="KW-1185">Reference proteome</keyword>
<dbReference type="Proteomes" id="UP000095038">
    <property type="component" value="Unassembled WGS sequence"/>
</dbReference>
<name>A0A1D2V7Z9_9ASCO</name>
<reference evidence="2" key="1">
    <citation type="submission" date="2016-05" db="EMBL/GenBank/DDBJ databases">
        <title>Comparative genomics of biotechnologically important yeasts.</title>
        <authorList>
            <consortium name="DOE Joint Genome Institute"/>
            <person name="Riley R."/>
            <person name="Haridas S."/>
            <person name="Wolfe K.H."/>
            <person name="Lopes M.R."/>
            <person name="Hittinger C.T."/>
            <person name="Goker M."/>
            <person name="Salamov A."/>
            <person name="Wisecaver J."/>
            <person name="Long T.M."/>
            <person name="Aerts A.L."/>
            <person name="Barry K."/>
            <person name="Choi C."/>
            <person name="Clum A."/>
            <person name="Coughlan A.Y."/>
            <person name="Deshpande S."/>
            <person name="Douglass A.P."/>
            <person name="Hanson S.J."/>
            <person name="Klenk H.-P."/>
            <person name="Labutti K."/>
            <person name="Lapidus A."/>
            <person name="Lindquist E."/>
            <person name="Lipzen A."/>
            <person name="Meier-Kolthoff J.P."/>
            <person name="Ohm R.A."/>
            <person name="Otillar R.P."/>
            <person name="Pangilinan J."/>
            <person name="Peng Y."/>
            <person name="Rokas A."/>
            <person name="Rosa C.A."/>
            <person name="Scheuner C."/>
            <person name="Sibirny A.A."/>
            <person name="Slot J.C."/>
            <person name="Stielow J.B."/>
            <person name="Sun H."/>
            <person name="Kurtzman C.P."/>
            <person name="Blackwell M."/>
            <person name="Grigoriev I.V."/>
            <person name="Jeffries T.W."/>
        </authorList>
    </citation>
    <scope>NUCLEOTIDE SEQUENCE [LARGE SCALE GENOMIC DNA]</scope>
    <source>
        <strain evidence="2">DSM 1968</strain>
    </source>
</reference>
<evidence type="ECO:0000313" key="1">
    <source>
        <dbReference type="EMBL" id="ODV57791.1"/>
    </source>
</evidence>
<dbReference type="AlphaFoldDB" id="A0A1D2V7Z9"/>
<dbReference type="RefSeq" id="XP_020044098.1">
    <property type="nucleotide sequence ID" value="XM_020188691.1"/>
</dbReference>
<accession>A0A1D2V7Z9</accession>
<organism evidence="1 2">
    <name type="scientific">Ascoidea rubescens DSM 1968</name>
    <dbReference type="NCBI Taxonomy" id="1344418"/>
    <lineage>
        <taxon>Eukaryota</taxon>
        <taxon>Fungi</taxon>
        <taxon>Dikarya</taxon>
        <taxon>Ascomycota</taxon>
        <taxon>Saccharomycotina</taxon>
        <taxon>Saccharomycetes</taxon>
        <taxon>Ascoideaceae</taxon>
        <taxon>Ascoidea</taxon>
    </lineage>
</organism>
<sequence length="60" mass="6672">MELLKSRVIRATSICGINDFVGNHEYNNCISAAKEMLFAILVLSFDDIIIKPALDVAFIN</sequence>
<dbReference type="InParanoid" id="A0A1D2V7Z9"/>
<protein>
    <submittedName>
        <fullName evidence="1">Uncharacterized protein</fullName>
    </submittedName>
</protein>
<gene>
    <name evidence="1" type="ORF">ASCRUDRAFT_10762</name>
</gene>